<dbReference type="RefSeq" id="WP_147203348.1">
    <property type="nucleotide sequence ID" value="NZ_BJYT01000005.1"/>
</dbReference>
<evidence type="ECO:0000313" key="9">
    <source>
        <dbReference type="EMBL" id="GEO09224.1"/>
    </source>
</evidence>
<dbReference type="GO" id="GO:0022857">
    <property type="term" value="F:transmembrane transporter activity"/>
    <property type="evidence" value="ECO:0007669"/>
    <property type="project" value="TreeGrafter"/>
</dbReference>
<feature type="domain" description="ABC3 transporter permease C-terminal" evidence="7">
    <location>
        <begin position="298"/>
        <end position="411"/>
    </location>
</feature>
<dbReference type="Proteomes" id="UP000321513">
    <property type="component" value="Unassembled WGS sequence"/>
</dbReference>
<dbReference type="GO" id="GO:0005886">
    <property type="term" value="C:plasma membrane"/>
    <property type="evidence" value="ECO:0007669"/>
    <property type="project" value="UniProtKB-SubCell"/>
</dbReference>
<evidence type="ECO:0000256" key="6">
    <source>
        <dbReference type="SAM" id="Phobius"/>
    </source>
</evidence>
<feature type="transmembrane region" description="Helical" evidence="6">
    <location>
        <begin position="684"/>
        <end position="708"/>
    </location>
</feature>
<keyword evidence="3 6" id="KW-0812">Transmembrane</keyword>
<keyword evidence="5 6" id="KW-0472">Membrane</keyword>
<dbReference type="Pfam" id="PF02687">
    <property type="entry name" value="FtsX"/>
    <property type="match status" value="2"/>
</dbReference>
<dbReference type="OrthoDB" id="5933722at2"/>
<organism evidence="9 10">
    <name type="scientific">Segetibacter aerophilus</name>
    <dbReference type="NCBI Taxonomy" id="670293"/>
    <lineage>
        <taxon>Bacteria</taxon>
        <taxon>Pseudomonadati</taxon>
        <taxon>Bacteroidota</taxon>
        <taxon>Chitinophagia</taxon>
        <taxon>Chitinophagales</taxon>
        <taxon>Chitinophagaceae</taxon>
        <taxon>Segetibacter</taxon>
    </lineage>
</organism>
<keyword evidence="2" id="KW-1003">Cell membrane</keyword>
<comment type="subcellular location">
    <subcellularLocation>
        <location evidence="1">Cell membrane</location>
        <topology evidence="1">Multi-pass membrane protein</topology>
    </subcellularLocation>
</comment>
<protein>
    <submittedName>
        <fullName evidence="9">ABC transporter permease</fullName>
    </submittedName>
</protein>
<dbReference type="PANTHER" id="PTHR30572:SF18">
    <property type="entry name" value="ABC-TYPE MACROLIDE FAMILY EXPORT SYSTEM PERMEASE COMPONENT 2"/>
    <property type="match status" value="1"/>
</dbReference>
<evidence type="ECO:0000259" key="7">
    <source>
        <dbReference type="Pfam" id="PF02687"/>
    </source>
</evidence>
<evidence type="ECO:0000256" key="3">
    <source>
        <dbReference type="ARBA" id="ARBA00022692"/>
    </source>
</evidence>
<evidence type="ECO:0000256" key="4">
    <source>
        <dbReference type="ARBA" id="ARBA00022989"/>
    </source>
</evidence>
<evidence type="ECO:0000313" key="10">
    <source>
        <dbReference type="Proteomes" id="UP000321513"/>
    </source>
</evidence>
<keyword evidence="4 6" id="KW-1133">Transmembrane helix</keyword>
<dbReference type="PANTHER" id="PTHR30572">
    <property type="entry name" value="MEMBRANE COMPONENT OF TRANSPORTER-RELATED"/>
    <property type="match status" value="1"/>
</dbReference>
<dbReference type="EMBL" id="BJYT01000005">
    <property type="protein sequence ID" value="GEO09224.1"/>
    <property type="molecule type" value="Genomic_DNA"/>
</dbReference>
<evidence type="ECO:0000256" key="5">
    <source>
        <dbReference type="ARBA" id="ARBA00023136"/>
    </source>
</evidence>
<feature type="transmembrane region" description="Helical" evidence="6">
    <location>
        <begin position="21"/>
        <end position="42"/>
    </location>
</feature>
<feature type="domain" description="MacB-like periplasmic core" evidence="8">
    <location>
        <begin position="529"/>
        <end position="610"/>
    </location>
</feature>
<evidence type="ECO:0000256" key="2">
    <source>
        <dbReference type="ARBA" id="ARBA00022475"/>
    </source>
</evidence>
<evidence type="ECO:0000256" key="1">
    <source>
        <dbReference type="ARBA" id="ARBA00004651"/>
    </source>
</evidence>
<feature type="domain" description="MacB-like periplasmic core" evidence="8">
    <location>
        <begin position="20"/>
        <end position="235"/>
    </location>
</feature>
<dbReference type="InterPro" id="IPR025857">
    <property type="entry name" value="MacB_PCD"/>
</dbReference>
<feature type="domain" description="ABC3 transporter permease C-terminal" evidence="7">
    <location>
        <begin position="686"/>
        <end position="800"/>
    </location>
</feature>
<dbReference type="Pfam" id="PF12704">
    <property type="entry name" value="MacB_PCD"/>
    <property type="match status" value="2"/>
</dbReference>
<name>A0A512BB69_9BACT</name>
<gene>
    <name evidence="9" type="ORF">SAE01_17200</name>
</gene>
<feature type="transmembrane region" description="Helical" evidence="6">
    <location>
        <begin position="293"/>
        <end position="314"/>
    </location>
</feature>
<keyword evidence="10" id="KW-1185">Reference proteome</keyword>
<dbReference type="AlphaFoldDB" id="A0A512BB69"/>
<reference evidence="9 10" key="1">
    <citation type="submission" date="2019-07" db="EMBL/GenBank/DDBJ databases">
        <title>Whole genome shotgun sequence of Segetibacter aerophilus NBRC 106135.</title>
        <authorList>
            <person name="Hosoyama A."/>
            <person name="Uohara A."/>
            <person name="Ohji S."/>
            <person name="Ichikawa N."/>
        </authorList>
    </citation>
    <scope>NUCLEOTIDE SEQUENCE [LARGE SCALE GENOMIC DNA]</scope>
    <source>
        <strain evidence="9 10">NBRC 106135</strain>
    </source>
</reference>
<sequence length="807" mass="90377">MLKNYLKVALRNLWKNKTFSAINILGLAIGMGTCLLIVLFVLDELSFDKFNKKSDRIYRVDADLRFGGAEQKFAVNNAPLAFTMVKEYPQVENAVRFRNYGPSVVKKGNQNIKEERIIYTDSTLFDVFTLPMIAGDPTKALTAPKSVVITESIAKKYFGKTDVVGQSLLFDNKDLYSITGVIKEVPENSHFRFDFFISLAGDAASKEDNWLSFNFNTYLLLKPGVEQKIIQAKFDEVLQKHLWPQAEAIMHTRQDDFKKSGNYMHFKLTPLTDIHLQSDRIAELAPNSSLQTVYIFSAIAIFILLIACVNFMNLSTARSANRAKEVGVRKVLGTQRSNLIKQFLTESVVMSLIAFVIALLFCLLTMPLLNQLAAKQFTLSPIVHPYLLPILLGFAVVVGLIAGSYPAFYLSAFKPIEVLKGKLSTGFKSSYFRSSLVVFQFFISIFLIIGTIVIYRQLNYIQNKKLGFNKEQVLLIKDTYVLDKKIQAFKDEALRQPGVISASISGFLPVPSSRNDSPLFPEGEINNDKAVSMQQWEVDHDYINTLGMEIIKGRKFSKEFATDSTGIILNESAVKLFGYQDPIGKKVSRMMDSEGKILKSYTVIGVVKNFHFASLRENIGALGMFLDRSTGAVSLRLQTNNVGSTIKSIESLWKKMAPGEAFTYSFLNEDFNNMYRSEQRVGRIFIAFAILALFIACLGLLGLATYAAEQRTKEIGIRKVLGATVSNIAGMLSKDFLKLVVVAAVITFPVAWWAMSKWLQDFAYRTSISWWIFVLAAIVAVVIALVTVCVQAIKAAISNPIKNLRTE</sequence>
<proteinExistence type="predicted"/>
<comment type="caution">
    <text evidence="9">The sequence shown here is derived from an EMBL/GenBank/DDBJ whole genome shotgun (WGS) entry which is preliminary data.</text>
</comment>
<feature type="transmembrane region" description="Helical" evidence="6">
    <location>
        <begin position="736"/>
        <end position="756"/>
    </location>
</feature>
<evidence type="ECO:0000259" key="8">
    <source>
        <dbReference type="Pfam" id="PF12704"/>
    </source>
</evidence>
<accession>A0A512BB69</accession>
<dbReference type="InterPro" id="IPR003838">
    <property type="entry name" value="ABC3_permease_C"/>
</dbReference>
<feature type="transmembrane region" description="Helical" evidence="6">
    <location>
        <begin position="343"/>
        <end position="366"/>
    </location>
</feature>
<dbReference type="InterPro" id="IPR050250">
    <property type="entry name" value="Macrolide_Exporter_MacB"/>
</dbReference>
<feature type="transmembrane region" description="Helical" evidence="6">
    <location>
        <begin position="386"/>
        <end position="410"/>
    </location>
</feature>
<feature type="transmembrane region" description="Helical" evidence="6">
    <location>
        <begin position="431"/>
        <end position="455"/>
    </location>
</feature>
<feature type="transmembrane region" description="Helical" evidence="6">
    <location>
        <begin position="768"/>
        <end position="793"/>
    </location>
</feature>